<feature type="transmembrane region" description="Helical" evidence="6">
    <location>
        <begin position="48"/>
        <end position="71"/>
    </location>
</feature>
<feature type="transmembrane region" description="Helical" evidence="6">
    <location>
        <begin position="188"/>
        <end position="212"/>
    </location>
</feature>
<keyword evidence="2 6" id="KW-0812">Transmembrane</keyword>
<evidence type="ECO:0000256" key="1">
    <source>
        <dbReference type="ARBA" id="ARBA00004141"/>
    </source>
</evidence>
<feature type="transmembrane region" description="Helical" evidence="6">
    <location>
        <begin position="239"/>
        <end position="260"/>
    </location>
</feature>
<dbReference type="OrthoDB" id="4521223at2759"/>
<keyword evidence="8" id="KW-1185">Reference proteome</keyword>
<dbReference type="AlphaFoldDB" id="A0A8K0X146"/>
<feature type="transmembrane region" description="Helical" evidence="6">
    <location>
        <begin position="110"/>
        <end position="131"/>
    </location>
</feature>
<reference evidence="7" key="1">
    <citation type="journal article" date="2021" name="Nat. Commun.">
        <title>Genetic determinants of endophytism in the Arabidopsis root mycobiome.</title>
        <authorList>
            <person name="Mesny F."/>
            <person name="Miyauchi S."/>
            <person name="Thiergart T."/>
            <person name="Pickel B."/>
            <person name="Atanasova L."/>
            <person name="Karlsson M."/>
            <person name="Huettel B."/>
            <person name="Barry K.W."/>
            <person name="Haridas S."/>
            <person name="Chen C."/>
            <person name="Bauer D."/>
            <person name="Andreopoulos W."/>
            <person name="Pangilinan J."/>
            <person name="LaButti K."/>
            <person name="Riley R."/>
            <person name="Lipzen A."/>
            <person name="Clum A."/>
            <person name="Drula E."/>
            <person name="Henrissat B."/>
            <person name="Kohler A."/>
            <person name="Grigoriev I.V."/>
            <person name="Martin F.M."/>
            <person name="Hacquard S."/>
        </authorList>
    </citation>
    <scope>NUCLEOTIDE SEQUENCE</scope>
    <source>
        <strain evidence="7">MPI-CAGE-AT-0016</strain>
    </source>
</reference>
<dbReference type="PANTHER" id="PTHR31465:SF7">
    <property type="entry name" value="SPHINGOID LONG-CHAIN BASE TRANSPORTER RSB1"/>
    <property type="match status" value="1"/>
</dbReference>
<name>A0A8K0X146_9PEZI</name>
<dbReference type="GO" id="GO:0005886">
    <property type="term" value="C:plasma membrane"/>
    <property type="evidence" value="ECO:0007669"/>
    <property type="project" value="TreeGrafter"/>
</dbReference>
<evidence type="ECO:0000256" key="4">
    <source>
        <dbReference type="ARBA" id="ARBA00023136"/>
    </source>
</evidence>
<gene>
    <name evidence="7" type="ORF">B0T11DRAFT_102497</name>
</gene>
<keyword evidence="3 6" id="KW-1133">Transmembrane helix</keyword>
<organism evidence="7 8">
    <name type="scientific">Plectosphaerella cucumerina</name>
    <dbReference type="NCBI Taxonomy" id="40658"/>
    <lineage>
        <taxon>Eukaryota</taxon>
        <taxon>Fungi</taxon>
        <taxon>Dikarya</taxon>
        <taxon>Ascomycota</taxon>
        <taxon>Pezizomycotina</taxon>
        <taxon>Sordariomycetes</taxon>
        <taxon>Hypocreomycetidae</taxon>
        <taxon>Glomerellales</taxon>
        <taxon>Plectosphaerellaceae</taxon>
        <taxon>Plectosphaerella</taxon>
    </lineage>
</organism>
<evidence type="ECO:0000313" key="8">
    <source>
        <dbReference type="Proteomes" id="UP000813385"/>
    </source>
</evidence>
<comment type="subcellular location">
    <subcellularLocation>
        <location evidence="1">Membrane</location>
        <topology evidence="1">Multi-pass membrane protein</topology>
    </subcellularLocation>
</comment>
<dbReference type="Proteomes" id="UP000813385">
    <property type="component" value="Unassembled WGS sequence"/>
</dbReference>
<evidence type="ECO:0000256" key="6">
    <source>
        <dbReference type="SAM" id="Phobius"/>
    </source>
</evidence>
<sequence length="357" mass="39387">MSDFELSLIPPPGYETWGRVEWFWYCGQIPDSPACDDMPSFFGYRIDLAANIAFVSIFSLSALLYILIYAFTRRGLSFFIAMLLGVLCEVLGYAGRIIAYQNQWIDKGFLMQICCLTIGPAFLAAGIYLSLRKIVYAFGADNSRIKPEWYTRIFIPCDLVSLVLQAIGGAMASILSTNGKDTKPGDNIMIAGLVSQVVTMFIFMLLAGDFAWRTWSRHRRLGAAAFDQTPALAEVRASIMFRAFLGALTLAFICIFWRCVYRIAELSEGWTGPLMARQDLFIGFEGVMIAIAALVLNIFHPAIACKAIVEQNAGGLNIAFWRKRKQQPVSEGDAVSPGGAAAPRRPNEKSDGSSSDV</sequence>
<dbReference type="EMBL" id="JAGPXD010000004">
    <property type="protein sequence ID" value="KAH7358323.1"/>
    <property type="molecule type" value="Genomic_DNA"/>
</dbReference>
<feature type="transmembrane region" description="Helical" evidence="6">
    <location>
        <begin position="78"/>
        <end position="98"/>
    </location>
</feature>
<dbReference type="InterPro" id="IPR007568">
    <property type="entry name" value="RTA1"/>
</dbReference>
<feature type="transmembrane region" description="Helical" evidence="6">
    <location>
        <begin position="152"/>
        <end position="176"/>
    </location>
</feature>
<evidence type="ECO:0000313" key="7">
    <source>
        <dbReference type="EMBL" id="KAH7358323.1"/>
    </source>
</evidence>
<keyword evidence="4 6" id="KW-0472">Membrane</keyword>
<evidence type="ECO:0000256" key="3">
    <source>
        <dbReference type="ARBA" id="ARBA00022989"/>
    </source>
</evidence>
<dbReference type="GO" id="GO:0000324">
    <property type="term" value="C:fungal-type vacuole"/>
    <property type="evidence" value="ECO:0007669"/>
    <property type="project" value="TreeGrafter"/>
</dbReference>
<protein>
    <submittedName>
        <fullName evidence="7">Parasitic phase-specific protein PSP-1</fullName>
    </submittedName>
</protein>
<feature type="region of interest" description="Disordered" evidence="5">
    <location>
        <begin position="328"/>
        <end position="357"/>
    </location>
</feature>
<evidence type="ECO:0000256" key="5">
    <source>
        <dbReference type="SAM" id="MobiDB-lite"/>
    </source>
</evidence>
<evidence type="ECO:0000256" key="2">
    <source>
        <dbReference type="ARBA" id="ARBA00022692"/>
    </source>
</evidence>
<accession>A0A8K0X146</accession>
<dbReference type="PANTHER" id="PTHR31465">
    <property type="entry name" value="PROTEIN RTA1-RELATED"/>
    <property type="match status" value="1"/>
</dbReference>
<feature type="transmembrane region" description="Helical" evidence="6">
    <location>
        <begin position="280"/>
        <end position="299"/>
    </location>
</feature>
<dbReference type="Pfam" id="PF04479">
    <property type="entry name" value="RTA1"/>
    <property type="match status" value="1"/>
</dbReference>
<comment type="caution">
    <text evidence="7">The sequence shown here is derived from an EMBL/GenBank/DDBJ whole genome shotgun (WGS) entry which is preliminary data.</text>
</comment>
<proteinExistence type="predicted"/>